<feature type="transmembrane region" description="Helical" evidence="2">
    <location>
        <begin position="609"/>
        <end position="626"/>
    </location>
</feature>
<keyword evidence="4" id="KW-1185">Reference proteome</keyword>
<evidence type="ECO:0000256" key="2">
    <source>
        <dbReference type="SAM" id="Phobius"/>
    </source>
</evidence>
<feature type="transmembrane region" description="Helical" evidence="2">
    <location>
        <begin position="911"/>
        <end position="929"/>
    </location>
</feature>
<dbReference type="OrthoDB" id="6247498at2759"/>
<proteinExistence type="predicted"/>
<feature type="non-terminal residue" evidence="3">
    <location>
        <position position="997"/>
    </location>
</feature>
<feature type="compositionally biased region" description="Basic and acidic residues" evidence="1">
    <location>
        <begin position="484"/>
        <end position="500"/>
    </location>
</feature>
<feature type="region of interest" description="Disordered" evidence="1">
    <location>
        <begin position="481"/>
        <end position="529"/>
    </location>
</feature>
<reference evidence="3" key="1">
    <citation type="submission" date="2021-04" db="EMBL/GenBank/DDBJ databases">
        <authorList>
            <consortium name="Molecular Ecology Group"/>
        </authorList>
    </citation>
    <scope>NUCLEOTIDE SEQUENCE</scope>
</reference>
<feature type="transmembrane region" description="Helical" evidence="2">
    <location>
        <begin position="749"/>
        <end position="768"/>
    </location>
</feature>
<keyword evidence="2" id="KW-0812">Transmembrane</keyword>
<keyword evidence="2" id="KW-0472">Membrane</keyword>
<evidence type="ECO:0000313" key="3">
    <source>
        <dbReference type="EMBL" id="CAG5118815.1"/>
    </source>
</evidence>
<organism evidence="3 4">
    <name type="scientific">Candidula unifasciata</name>
    <dbReference type="NCBI Taxonomy" id="100452"/>
    <lineage>
        <taxon>Eukaryota</taxon>
        <taxon>Metazoa</taxon>
        <taxon>Spiralia</taxon>
        <taxon>Lophotrochozoa</taxon>
        <taxon>Mollusca</taxon>
        <taxon>Gastropoda</taxon>
        <taxon>Heterobranchia</taxon>
        <taxon>Euthyneura</taxon>
        <taxon>Panpulmonata</taxon>
        <taxon>Eupulmonata</taxon>
        <taxon>Stylommatophora</taxon>
        <taxon>Helicina</taxon>
        <taxon>Helicoidea</taxon>
        <taxon>Geomitridae</taxon>
        <taxon>Candidula</taxon>
    </lineage>
</organism>
<evidence type="ECO:0000256" key="1">
    <source>
        <dbReference type="SAM" id="MobiDB-lite"/>
    </source>
</evidence>
<protein>
    <submittedName>
        <fullName evidence="3">Uncharacterized protein</fullName>
    </submittedName>
</protein>
<evidence type="ECO:0000313" key="4">
    <source>
        <dbReference type="Proteomes" id="UP000678393"/>
    </source>
</evidence>
<accession>A0A8S3YTD7</accession>
<sequence>GRSVLQHLQGASAKGKLVADSLYTTATWHQQISKWKLHFSASQDECPSIISIKIFTQLMSRCVGHFDLLINCPLNFSVTFDLPAVTKDLPDIFVLQVNDSTTIHNIVLTLIYPSLIMKENSSQSSGELQSKQSLASRTNSLFSIWIPIIMIVIVTVILLVINCISLKYVQKNLKRTAFAAAKNSEGGTLKQQEVDVPETHTSGLTTCQNKSLISIFVILYTLYSFMFTFSLGFGVIYMTQSSIWSDTAGPKNLSKELLLLVDKSLNEITQFEQQERTRLYASFKEKTKSCLQHLKSESRKHLLRYQHITKQNIDVVFTQNGTLHYLTNEIQKRNFSVYLRHILEFVTECNKTLTSIVDRFQANYYLFIRNTVHNDWLKVPRQIFLHQDGEDPERKYLSSTQVKQFATWLEIDKAEELFVVSENVFGRLASIAAPEVSLLDMDFPSLHPHLELGLQDTHTVNDSYMYIVLDPLFHTTDDFPNDTLTKDHPAVTSRTRRDSETFELSRSLRPSHDNTLSLQNSEEHSEFEIESQISNHESEIQSEASYKTKPHIRNDIDKKPDDYHEFLADLADVQKETSNSEMKVYHPSPTEDSAPTTVPHSSTAGDSHLYILIAVFLSFDFVLLVYRVTWLRRQLHAVCNGFPERIPIDEACKQLMVIQTDCQYSKSEEPSRNYLTGTTMAYQPDKEMDVAFFKHLAMAESNDNAFQRIWNEKMSKTEHQVGKEKKTCFLPQRYGHMWRVLHQVLQSHLVWQGSVTFFVIVCVCVLIYCVEFCLTPDNFKTLVGGQSAVADVQWHMDTSNQYLKSLAMQLTAQLQRFKHLCDYEVAVLTEVYFTTVNMQTSVFADVLHKLCQQIKDKNCDKLLASHLTGERIVGCNFLPLYAQAFPDPSFSQMDAVVLGKLTPLRNLSHQLLLITTSVIVLFICCRLVCQTTATTIKQYLLQTGCLRRVTVYQSEKVCISATGRNSTMMQRSQSWVDSCESGVYLGETEDTNKEDTS</sequence>
<dbReference type="AlphaFoldDB" id="A0A8S3YTD7"/>
<feature type="transmembrane region" description="Helical" evidence="2">
    <location>
        <begin position="212"/>
        <end position="238"/>
    </location>
</feature>
<keyword evidence="2" id="KW-1133">Transmembrane helix</keyword>
<dbReference type="EMBL" id="CAJHNH020000612">
    <property type="protein sequence ID" value="CAG5118815.1"/>
    <property type="molecule type" value="Genomic_DNA"/>
</dbReference>
<comment type="caution">
    <text evidence="3">The sequence shown here is derived from an EMBL/GenBank/DDBJ whole genome shotgun (WGS) entry which is preliminary data.</text>
</comment>
<gene>
    <name evidence="3" type="ORF">CUNI_LOCUS4373</name>
</gene>
<dbReference type="Proteomes" id="UP000678393">
    <property type="component" value="Unassembled WGS sequence"/>
</dbReference>
<feature type="transmembrane region" description="Helical" evidence="2">
    <location>
        <begin position="142"/>
        <end position="165"/>
    </location>
</feature>
<name>A0A8S3YTD7_9EUPU</name>